<keyword evidence="1" id="KW-0808">Transferase</keyword>
<dbReference type="OrthoDB" id="8059310at2"/>
<reference evidence="1 2" key="1">
    <citation type="submission" date="2018-06" db="EMBL/GenBank/DDBJ databases">
        <title>Draft Whole-Genome Sequence of the purple photosynthetic bacterium Rhodospeudomonas palustris XCP.</title>
        <authorList>
            <person name="Rayyan A."/>
            <person name="Meyer T.E."/>
            <person name="Kyndt J.A."/>
        </authorList>
    </citation>
    <scope>NUCLEOTIDE SEQUENCE [LARGE SCALE GENOMIC DNA]</scope>
    <source>
        <strain evidence="1 2">XCP</strain>
    </source>
</reference>
<evidence type="ECO:0000313" key="1">
    <source>
        <dbReference type="EMBL" id="PZA13446.1"/>
    </source>
</evidence>
<gene>
    <name evidence="1" type="ORF">DNX69_03520</name>
</gene>
<organism evidence="1 2">
    <name type="scientific">Rhodopseudomonas palustris</name>
    <dbReference type="NCBI Taxonomy" id="1076"/>
    <lineage>
        <taxon>Bacteria</taxon>
        <taxon>Pseudomonadati</taxon>
        <taxon>Pseudomonadota</taxon>
        <taxon>Alphaproteobacteria</taxon>
        <taxon>Hyphomicrobiales</taxon>
        <taxon>Nitrobacteraceae</taxon>
        <taxon>Rhodopseudomonas</taxon>
    </lineage>
</organism>
<proteinExistence type="predicted"/>
<protein>
    <submittedName>
        <fullName evidence="1">Acyltransferase</fullName>
    </submittedName>
</protein>
<accession>A0A323UQN0</accession>
<dbReference type="InterPro" id="IPR023213">
    <property type="entry name" value="CAT-like_dom_sf"/>
</dbReference>
<dbReference type="Proteomes" id="UP000248134">
    <property type="component" value="Unassembled WGS sequence"/>
</dbReference>
<dbReference type="RefSeq" id="WP_110784616.1">
    <property type="nucleotide sequence ID" value="NZ_QKQS01000006.1"/>
</dbReference>
<dbReference type="GO" id="GO:0016746">
    <property type="term" value="F:acyltransferase activity"/>
    <property type="evidence" value="ECO:0007669"/>
    <property type="project" value="UniProtKB-KW"/>
</dbReference>
<dbReference type="Gene3D" id="3.30.559.10">
    <property type="entry name" value="Chloramphenicol acetyltransferase-like domain"/>
    <property type="match status" value="1"/>
</dbReference>
<sequence>MRGRTRRISAPRRLIADLMHASQGVPLISYQRTLHLGPLARARAAAASPPGFAAIFAKAFSLVARDEPLLRTLYIDFPWPHFFELPKSVGMIAVARRIDGEDCVLMQKVTAADTLPLHEVDVIIRDARTAPIDEVPMFRKLLRISRMPWPLRRIAWWVGMSLDRPRANFFGSFGVSSVSAFGPGDLCPVSPGPYILSYGQLSDDDRLNVIVRFDHRVIDAAPVARLMTRLEQVLNTTIAAEIESLDRPARPIRAAARS</sequence>
<keyword evidence="1" id="KW-0012">Acyltransferase</keyword>
<dbReference type="AlphaFoldDB" id="A0A323UQN0"/>
<dbReference type="EMBL" id="QKQS01000006">
    <property type="protein sequence ID" value="PZA13446.1"/>
    <property type="molecule type" value="Genomic_DNA"/>
</dbReference>
<name>A0A323UQN0_RHOPL</name>
<dbReference type="SUPFAM" id="SSF52777">
    <property type="entry name" value="CoA-dependent acyltransferases"/>
    <property type="match status" value="1"/>
</dbReference>
<comment type="caution">
    <text evidence="1">The sequence shown here is derived from an EMBL/GenBank/DDBJ whole genome shotgun (WGS) entry which is preliminary data.</text>
</comment>
<evidence type="ECO:0000313" key="2">
    <source>
        <dbReference type="Proteomes" id="UP000248134"/>
    </source>
</evidence>